<evidence type="ECO:0000256" key="10">
    <source>
        <dbReference type="SAM" id="Phobius"/>
    </source>
</evidence>
<dbReference type="GO" id="GO:0005737">
    <property type="term" value="C:cytoplasm"/>
    <property type="evidence" value="ECO:0007669"/>
    <property type="project" value="TreeGrafter"/>
</dbReference>
<evidence type="ECO:0000256" key="5">
    <source>
        <dbReference type="ARBA" id="ARBA00022723"/>
    </source>
</evidence>
<organism evidence="12 13">
    <name type="scientific">Globisporangium ultimum (strain ATCC 200006 / CBS 805.95 / DAOM BR144)</name>
    <name type="common">Pythium ultimum</name>
    <dbReference type="NCBI Taxonomy" id="431595"/>
    <lineage>
        <taxon>Eukaryota</taxon>
        <taxon>Sar</taxon>
        <taxon>Stramenopiles</taxon>
        <taxon>Oomycota</taxon>
        <taxon>Peronosporomycetes</taxon>
        <taxon>Pythiales</taxon>
        <taxon>Pythiaceae</taxon>
        <taxon>Globisporangium</taxon>
    </lineage>
</organism>
<dbReference type="STRING" id="431595.K3X449"/>
<reference evidence="12" key="3">
    <citation type="submission" date="2015-02" db="UniProtKB">
        <authorList>
            <consortium name="EnsemblProtists"/>
        </authorList>
    </citation>
    <scope>IDENTIFICATION</scope>
    <source>
        <strain evidence="12">DAOM BR144</strain>
    </source>
</reference>
<evidence type="ECO:0000256" key="2">
    <source>
        <dbReference type="ARBA" id="ARBA00004906"/>
    </source>
</evidence>
<dbReference type="VEuPathDB" id="FungiDB:PYU1_G011972"/>
<dbReference type="EMBL" id="GL376621">
    <property type="status" value="NOT_ANNOTATED_CDS"/>
    <property type="molecule type" value="Genomic_DNA"/>
</dbReference>
<keyword evidence="5" id="KW-0479">Metal-binding</keyword>
<dbReference type="SMART" id="SM00119">
    <property type="entry name" value="HECTc"/>
    <property type="match status" value="1"/>
</dbReference>
<dbReference type="HOGENOM" id="CLU_002173_10_0_1"/>
<feature type="active site" description="Glycyl thioester intermediate" evidence="9">
    <location>
        <position position="562"/>
    </location>
</feature>
<keyword evidence="7 9" id="KW-0833">Ubl conjugation pathway</keyword>
<protein>
    <recommendedName>
        <fullName evidence="3">HECT-type E3 ubiquitin transferase</fullName>
        <ecNumber evidence="3">2.3.2.26</ecNumber>
    </recommendedName>
</protein>
<keyword evidence="6" id="KW-0863">Zinc-finger</keyword>
<dbReference type="GO" id="GO:0061630">
    <property type="term" value="F:ubiquitin protein ligase activity"/>
    <property type="evidence" value="ECO:0007669"/>
    <property type="project" value="UniProtKB-EC"/>
</dbReference>
<dbReference type="Gene3D" id="3.30.2160.10">
    <property type="entry name" value="Hect, E3 ligase catalytic domain"/>
    <property type="match status" value="1"/>
</dbReference>
<keyword evidence="10" id="KW-0812">Transmembrane</keyword>
<keyword evidence="10" id="KW-1133">Transmembrane helix</keyword>
<dbReference type="Pfam" id="PF00632">
    <property type="entry name" value="HECT"/>
    <property type="match status" value="1"/>
</dbReference>
<dbReference type="PANTHER" id="PTHR11254">
    <property type="entry name" value="HECT DOMAIN UBIQUITIN-PROTEIN LIGASE"/>
    <property type="match status" value="1"/>
</dbReference>
<dbReference type="AlphaFoldDB" id="K3X449"/>
<keyword evidence="13" id="KW-1185">Reference proteome</keyword>
<reference evidence="13" key="2">
    <citation type="submission" date="2010-04" db="EMBL/GenBank/DDBJ databases">
        <authorList>
            <person name="Buell R."/>
            <person name="Hamilton J."/>
            <person name="Hostetler J."/>
        </authorList>
    </citation>
    <scope>NUCLEOTIDE SEQUENCE [LARGE SCALE GENOMIC DNA]</scope>
    <source>
        <strain evidence="13">DAOM:BR144</strain>
    </source>
</reference>
<dbReference type="InterPro" id="IPR035983">
    <property type="entry name" value="Hect_E3_ubiquitin_ligase"/>
</dbReference>
<comment type="pathway">
    <text evidence="2">Protein modification; protein ubiquitination.</text>
</comment>
<keyword evidence="8" id="KW-0862">Zinc</keyword>
<accession>K3X449</accession>
<dbReference type="SMART" id="SM00547">
    <property type="entry name" value="ZnF_RBZ"/>
    <property type="match status" value="1"/>
</dbReference>
<dbReference type="PANTHER" id="PTHR11254:SF440">
    <property type="entry name" value="E3 UBIQUITIN-PROTEIN LIGASE NEDD-4"/>
    <property type="match status" value="1"/>
</dbReference>
<name>K3X449_GLOUD</name>
<dbReference type="EnsemblProtists" id="PYU1_T011998">
    <property type="protein sequence ID" value="PYU1_T011998"/>
    <property type="gene ID" value="PYU1_G011972"/>
</dbReference>
<dbReference type="Gene3D" id="3.30.2410.10">
    <property type="entry name" value="Hect, E3 ligase catalytic domain"/>
    <property type="match status" value="1"/>
</dbReference>
<evidence type="ECO:0000256" key="1">
    <source>
        <dbReference type="ARBA" id="ARBA00000885"/>
    </source>
</evidence>
<dbReference type="FunFam" id="3.30.2160.10:FF:000002">
    <property type="entry name" value="Putative Ubiquitin-protein ligase E3C"/>
    <property type="match status" value="1"/>
</dbReference>
<evidence type="ECO:0000256" key="9">
    <source>
        <dbReference type="PROSITE-ProRule" id="PRU00104"/>
    </source>
</evidence>
<evidence type="ECO:0000313" key="13">
    <source>
        <dbReference type="Proteomes" id="UP000019132"/>
    </source>
</evidence>
<keyword evidence="10" id="KW-0472">Membrane</keyword>
<dbReference type="InterPro" id="IPR050409">
    <property type="entry name" value="E3_ubiq-protein_ligase"/>
</dbReference>
<feature type="transmembrane region" description="Helical" evidence="10">
    <location>
        <begin position="6"/>
        <end position="26"/>
    </location>
</feature>
<evidence type="ECO:0000259" key="11">
    <source>
        <dbReference type="PROSITE" id="PS50237"/>
    </source>
</evidence>
<dbReference type="GO" id="GO:0006511">
    <property type="term" value="P:ubiquitin-dependent protein catabolic process"/>
    <property type="evidence" value="ECO:0007669"/>
    <property type="project" value="TreeGrafter"/>
</dbReference>
<dbReference type="InterPro" id="IPR001876">
    <property type="entry name" value="Znf_RanBP2"/>
</dbReference>
<dbReference type="OMA" id="HWILEND"/>
<keyword evidence="4" id="KW-0808">Transferase</keyword>
<feature type="domain" description="HECT" evidence="11">
    <location>
        <begin position="257"/>
        <end position="592"/>
    </location>
</feature>
<dbReference type="InterPro" id="IPR000569">
    <property type="entry name" value="HECT_dom"/>
</dbReference>
<reference evidence="13" key="1">
    <citation type="journal article" date="2010" name="Genome Biol.">
        <title>Genome sequence of the necrotrophic plant pathogen Pythium ultimum reveals original pathogenicity mechanisms and effector repertoire.</title>
        <authorList>
            <person name="Levesque C.A."/>
            <person name="Brouwer H."/>
            <person name="Cano L."/>
            <person name="Hamilton J.P."/>
            <person name="Holt C."/>
            <person name="Huitema E."/>
            <person name="Raffaele S."/>
            <person name="Robideau G.P."/>
            <person name="Thines M."/>
            <person name="Win J."/>
            <person name="Zerillo M.M."/>
            <person name="Beakes G.W."/>
            <person name="Boore J.L."/>
            <person name="Busam D."/>
            <person name="Dumas B."/>
            <person name="Ferriera S."/>
            <person name="Fuerstenberg S.I."/>
            <person name="Gachon C.M."/>
            <person name="Gaulin E."/>
            <person name="Govers F."/>
            <person name="Grenville-Briggs L."/>
            <person name="Horner N."/>
            <person name="Hostetler J."/>
            <person name="Jiang R.H."/>
            <person name="Johnson J."/>
            <person name="Krajaejun T."/>
            <person name="Lin H."/>
            <person name="Meijer H.J."/>
            <person name="Moore B."/>
            <person name="Morris P."/>
            <person name="Phuntmart V."/>
            <person name="Puiu D."/>
            <person name="Shetty J."/>
            <person name="Stajich J.E."/>
            <person name="Tripathy S."/>
            <person name="Wawra S."/>
            <person name="van West P."/>
            <person name="Whitty B.R."/>
            <person name="Coutinho P.M."/>
            <person name="Henrissat B."/>
            <person name="Martin F."/>
            <person name="Thomas P.D."/>
            <person name="Tyler B.M."/>
            <person name="De Vries R.P."/>
            <person name="Kamoun S."/>
            <person name="Yandell M."/>
            <person name="Tisserat N."/>
            <person name="Buell C.R."/>
        </authorList>
    </citation>
    <scope>NUCLEOTIDE SEQUENCE</scope>
    <source>
        <strain evidence="13">DAOM:BR144</strain>
    </source>
</reference>
<evidence type="ECO:0000256" key="3">
    <source>
        <dbReference type="ARBA" id="ARBA00012485"/>
    </source>
</evidence>
<evidence type="ECO:0000256" key="7">
    <source>
        <dbReference type="ARBA" id="ARBA00022786"/>
    </source>
</evidence>
<evidence type="ECO:0000313" key="12">
    <source>
        <dbReference type="EnsemblProtists" id="PYU1_T011998"/>
    </source>
</evidence>
<dbReference type="Proteomes" id="UP000019132">
    <property type="component" value="Unassembled WGS sequence"/>
</dbReference>
<sequence length="592" mass="67492">MVLQGVSFGLASVALLVITLVIMWYIRRENNKDYDQMQLNAPLLVSEVLNREEAAAKEAELGFNKCDACGFENFKRIVFCNVCGEPIGEDAKKRVKKSKSSPNALSGRRLRASKRKEWLRKVDVEGRAYWYRQGTSSAESQFPGYVVTFDLNDQVAFETKGLKKTDLLIHEAQHVQSNLVESSRATPNVVNPLEIAHSYIDNELLEQAASLDFPSKYALFVTKSALALAPTKRQLLKLNITRKFMLEQSLDHVSCIDTKYARADLTIKFAKEPTTVTSNLQREWFVQLNELLGNPETGLFKLVNKSDQTFYLNPHSKLAVGDDHLTFYYSAGRLLGRGLLGGNIWGFHLATPLLKILLGIPVSFTDLAFFDPEAYKSLEYLVTHSDVESLGLDFSVTEHVNGQAHVVDLIPDGRNAAVTDTNKFEYLDRYFRYTLFESVESQLYAFLKGFYEVVPQELLVLFDPEEFDYVLCGSDVIDVDDWERHSKYNETIHAHPSKRWFWKFVRGMNIEYKKRLLHFTTGNTRVPIGGFAALTNYNGRLAPFTIVGRELVISRLIRGQPCFNHMELPMYIKKKELKACLFGILDNYEFAQ</sequence>
<dbReference type="EC" id="2.3.2.26" evidence="3"/>
<dbReference type="GO" id="GO:0016567">
    <property type="term" value="P:protein ubiquitination"/>
    <property type="evidence" value="ECO:0007669"/>
    <property type="project" value="TreeGrafter"/>
</dbReference>
<dbReference type="SUPFAM" id="SSF56204">
    <property type="entry name" value="Hect, E3 ligase catalytic domain"/>
    <property type="match status" value="1"/>
</dbReference>
<evidence type="ECO:0000256" key="4">
    <source>
        <dbReference type="ARBA" id="ARBA00022679"/>
    </source>
</evidence>
<evidence type="ECO:0000256" key="6">
    <source>
        <dbReference type="ARBA" id="ARBA00022771"/>
    </source>
</evidence>
<proteinExistence type="predicted"/>
<comment type="catalytic activity">
    <reaction evidence="1">
        <text>S-ubiquitinyl-[E2 ubiquitin-conjugating enzyme]-L-cysteine + [acceptor protein]-L-lysine = [E2 ubiquitin-conjugating enzyme]-L-cysteine + N(6)-ubiquitinyl-[acceptor protein]-L-lysine.</text>
        <dbReference type="EC" id="2.3.2.26"/>
    </reaction>
</comment>
<dbReference type="Gene3D" id="3.90.1750.10">
    <property type="entry name" value="Hect, E3 ligase catalytic domains"/>
    <property type="match status" value="1"/>
</dbReference>
<dbReference type="PROSITE" id="PS50237">
    <property type="entry name" value="HECT"/>
    <property type="match status" value="1"/>
</dbReference>
<evidence type="ECO:0000256" key="8">
    <source>
        <dbReference type="ARBA" id="ARBA00022833"/>
    </source>
</evidence>
<dbReference type="InParanoid" id="K3X449"/>
<dbReference type="GO" id="GO:0008270">
    <property type="term" value="F:zinc ion binding"/>
    <property type="evidence" value="ECO:0007669"/>
    <property type="project" value="UniProtKB-KW"/>
</dbReference>
<dbReference type="eggNOG" id="KOG0940">
    <property type="taxonomic scope" value="Eukaryota"/>
</dbReference>